<dbReference type="Proteomes" id="UP000634136">
    <property type="component" value="Unassembled WGS sequence"/>
</dbReference>
<reference evidence="1" key="1">
    <citation type="submission" date="2020-09" db="EMBL/GenBank/DDBJ databases">
        <title>Genome-Enabled Discovery of Anthraquinone Biosynthesis in Senna tora.</title>
        <authorList>
            <person name="Kang S.-H."/>
            <person name="Pandey R.P."/>
            <person name="Lee C.-M."/>
            <person name="Sim J.-S."/>
            <person name="Jeong J.-T."/>
            <person name="Choi B.-S."/>
            <person name="Jung M."/>
            <person name="Ginzburg D."/>
            <person name="Zhao K."/>
            <person name="Won S.Y."/>
            <person name="Oh T.-J."/>
            <person name="Yu Y."/>
            <person name="Kim N.-H."/>
            <person name="Lee O.R."/>
            <person name="Lee T.-H."/>
            <person name="Bashyal P."/>
            <person name="Kim T.-S."/>
            <person name="Lee W.-H."/>
            <person name="Kawkins C."/>
            <person name="Kim C.-K."/>
            <person name="Kim J.S."/>
            <person name="Ahn B.O."/>
            <person name="Rhee S.Y."/>
            <person name="Sohng J.K."/>
        </authorList>
    </citation>
    <scope>NUCLEOTIDE SEQUENCE</scope>
    <source>
        <tissue evidence="1">Leaf</tissue>
    </source>
</reference>
<evidence type="ECO:0000313" key="1">
    <source>
        <dbReference type="EMBL" id="KAF7817129.1"/>
    </source>
</evidence>
<sequence length="37" mass="4024">MAIMILDSHIAGCHLNFVVTLNLLANGNNFLLSSLPR</sequence>
<comment type="caution">
    <text evidence="1">The sequence shown here is derived from an EMBL/GenBank/DDBJ whole genome shotgun (WGS) entry which is preliminary data.</text>
</comment>
<accession>A0A834WHE4</accession>
<name>A0A834WHE4_9FABA</name>
<dbReference type="AlphaFoldDB" id="A0A834WHE4"/>
<dbReference type="EMBL" id="JAAIUW010000009">
    <property type="protein sequence ID" value="KAF7817129.1"/>
    <property type="molecule type" value="Genomic_DNA"/>
</dbReference>
<protein>
    <submittedName>
        <fullName evidence="1">Uncharacterized protein</fullName>
    </submittedName>
</protein>
<organism evidence="1 2">
    <name type="scientific">Senna tora</name>
    <dbReference type="NCBI Taxonomy" id="362788"/>
    <lineage>
        <taxon>Eukaryota</taxon>
        <taxon>Viridiplantae</taxon>
        <taxon>Streptophyta</taxon>
        <taxon>Embryophyta</taxon>
        <taxon>Tracheophyta</taxon>
        <taxon>Spermatophyta</taxon>
        <taxon>Magnoliopsida</taxon>
        <taxon>eudicotyledons</taxon>
        <taxon>Gunneridae</taxon>
        <taxon>Pentapetalae</taxon>
        <taxon>rosids</taxon>
        <taxon>fabids</taxon>
        <taxon>Fabales</taxon>
        <taxon>Fabaceae</taxon>
        <taxon>Caesalpinioideae</taxon>
        <taxon>Cassia clade</taxon>
        <taxon>Senna</taxon>
    </lineage>
</organism>
<evidence type="ECO:0000313" key="2">
    <source>
        <dbReference type="Proteomes" id="UP000634136"/>
    </source>
</evidence>
<gene>
    <name evidence="1" type="ORF">G2W53_031098</name>
</gene>
<keyword evidence="2" id="KW-1185">Reference proteome</keyword>
<proteinExistence type="predicted"/>